<evidence type="ECO:0000313" key="1">
    <source>
        <dbReference type="EMBL" id="TWT89191.1"/>
    </source>
</evidence>
<comment type="caution">
    <text evidence="1">The sequence shown here is derived from an EMBL/GenBank/DDBJ whole genome shotgun (WGS) entry which is preliminary data.</text>
</comment>
<dbReference type="InterPro" id="IPR013406">
    <property type="entry name" value="CHP02574_addiction_mod"/>
</dbReference>
<dbReference type="EMBL" id="SJPM01000020">
    <property type="protein sequence ID" value="TWT89191.1"/>
    <property type="molecule type" value="Genomic_DNA"/>
</dbReference>
<dbReference type="NCBIfam" id="TIGR02574">
    <property type="entry name" value="stabl_TIGR02574"/>
    <property type="match status" value="1"/>
</dbReference>
<name>A0A5C5ZQW7_9BACT</name>
<dbReference type="Pfam" id="PF09720">
    <property type="entry name" value="Unstab_antitox"/>
    <property type="match status" value="1"/>
</dbReference>
<dbReference type="OrthoDB" id="291542at2"/>
<proteinExistence type="predicted"/>
<gene>
    <name evidence="1" type="ORF">Pla100_56580</name>
</gene>
<dbReference type="Proteomes" id="UP000316213">
    <property type="component" value="Unassembled WGS sequence"/>
</dbReference>
<dbReference type="AlphaFoldDB" id="A0A5C5ZQW7"/>
<keyword evidence="2" id="KW-1185">Reference proteome</keyword>
<reference evidence="1 2" key="1">
    <citation type="submission" date="2019-02" db="EMBL/GenBank/DDBJ databases">
        <title>Deep-cultivation of Planctomycetes and their phenomic and genomic characterization uncovers novel biology.</title>
        <authorList>
            <person name="Wiegand S."/>
            <person name="Jogler M."/>
            <person name="Boedeker C."/>
            <person name="Pinto D."/>
            <person name="Vollmers J."/>
            <person name="Rivas-Marin E."/>
            <person name="Kohn T."/>
            <person name="Peeters S.H."/>
            <person name="Heuer A."/>
            <person name="Rast P."/>
            <person name="Oberbeckmann S."/>
            <person name="Bunk B."/>
            <person name="Jeske O."/>
            <person name="Meyerdierks A."/>
            <person name="Storesund J.E."/>
            <person name="Kallscheuer N."/>
            <person name="Luecker S."/>
            <person name="Lage O.M."/>
            <person name="Pohl T."/>
            <person name="Merkel B.J."/>
            <person name="Hornburger P."/>
            <person name="Mueller R.-W."/>
            <person name="Bruemmer F."/>
            <person name="Labrenz M."/>
            <person name="Spormann A.M."/>
            <person name="Op Den Camp H."/>
            <person name="Overmann J."/>
            <person name="Amann R."/>
            <person name="Jetten M.S.M."/>
            <person name="Mascher T."/>
            <person name="Medema M.H."/>
            <person name="Devos D.P."/>
            <person name="Kaster A.-K."/>
            <person name="Ovreas L."/>
            <person name="Rohde M."/>
            <person name="Galperin M.Y."/>
            <person name="Jogler C."/>
        </authorList>
    </citation>
    <scope>NUCLEOTIDE SEQUENCE [LARGE SCALE GENOMIC DNA]</scope>
    <source>
        <strain evidence="1 2">Pla100</strain>
    </source>
</reference>
<sequence>MNTSDLSGLPVSEKLRIVTQLWDEIASSPEHIIVPPDVIREASRRSAELDADPSIAIDEDELWRRVDG</sequence>
<dbReference type="RefSeq" id="WP_146581951.1">
    <property type="nucleotide sequence ID" value="NZ_SJPM01000020.1"/>
</dbReference>
<accession>A0A5C5ZQW7</accession>
<evidence type="ECO:0000313" key="2">
    <source>
        <dbReference type="Proteomes" id="UP000316213"/>
    </source>
</evidence>
<protein>
    <submittedName>
        <fullName evidence="1">Putative addiction module component</fullName>
    </submittedName>
</protein>
<organism evidence="1 2">
    <name type="scientific">Neorhodopirellula pilleata</name>
    <dbReference type="NCBI Taxonomy" id="2714738"/>
    <lineage>
        <taxon>Bacteria</taxon>
        <taxon>Pseudomonadati</taxon>
        <taxon>Planctomycetota</taxon>
        <taxon>Planctomycetia</taxon>
        <taxon>Pirellulales</taxon>
        <taxon>Pirellulaceae</taxon>
        <taxon>Neorhodopirellula</taxon>
    </lineage>
</organism>